<gene>
    <name evidence="1" type="ORF">T07_5817</name>
</gene>
<keyword evidence="2" id="KW-1185">Reference proteome</keyword>
<accession>A0A0V0SKQ0</accession>
<comment type="caution">
    <text evidence="1">The sequence shown here is derived from an EMBL/GenBank/DDBJ whole genome shotgun (WGS) entry which is preliminary data.</text>
</comment>
<reference evidence="1 2" key="1">
    <citation type="submission" date="2015-01" db="EMBL/GenBank/DDBJ databases">
        <title>Evolution of Trichinella species and genotypes.</title>
        <authorList>
            <person name="Korhonen P.K."/>
            <person name="Edoardo P."/>
            <person name="Giuseppe L.R."/>
            <person name="Gasser R.B."/>
        </authorList>
    </citation>
    <scope>NUCLEOTIDE SEQUENCE [LARGE SCALE GENOMIC DNA]</scope>
    <source>
        <strain evidence="1">ISS37</strain>
    </source>
</reference>
<evidence type="ECO:0000313" key="1">
    <source>
        <dbReference type="EMBL" id="KRX27337.1"/>
    </source>
</evidence>
<organism evidence="1 2">
    <name type="scientific">Trichinella nelsoni</name>
    <dbReference type="NCBI Taxonomy" id="6336"/>
    <lineage>
        <taxon>Eukaryota</taxon>
        <taxon>Metazoa</taxon>
        <taxon>Ecdysozoa</taxon>
        <taxon>Nematoda</taxon>
        <taxon>Enoplea</taxon>
        <taxon>Dorylaimia</taxon>
        <taxon>Trichinellida</taxon>
        <taxon>Trichinellidae</taxon>
        <taxon>Trichinella</taxon>
    </lineage>
</organism>
<proteinExistence type="predicted"/>
<dbReference type="Proteomes" id="UP000054630">
    <property type="component" value="Unassembled WGS sequence"/>
</dbReference>
<sequence>MLTQLKIEHRKADLRRVRWSGNFYANLDHHLCTRKRKARLWKVLFCLRLNKRAKGGARVAPPTTTYFVTL</sequence>
<protein>
    <submittedName>
        <fullName evidence="1">Uncharacterized protein</fullName>
    </submittedName>
</protein>
<dbReference type="AlphaFoldDB" id="A0A0V0SKQ0"/>
<evidence type="ECO:0000313" key="2">
    <source>
        <dbReference type="Proteomes" id="UP000054630"/>
    </source>
</evidence>
<name>A0A0V0SKQ0_9BILA</name>
<dbReference type="EMBL" id="JYDL01000003">
    <property type="protein sequence ID" value="KRX27337.1"/>
    <property type="molecule type" value="Genomic_DNA"/>
</dbReference>